<gene>
    <name evidence="2" type="ORF">GCM10010151_11380</name>
</gene>
<accession>A0ABP3FT98</accession>
<dbReference type="InterPro" id="IPR007278">
    <property type="entry name" value="DUF397"/>
</dbReference>
<evidence type="ECO:0000313" key="3">
    <source>
        <dbReference type="Proteomes" id="UP001501822"/>
    </source>
</evidence>
<dbReference type="SUPFAM" id="SSF101874">
    <property type="entry name" value="YceI-like"/>
    <property type="match status" value="1"/>
</dbReference>
<reference evidence="3" key="1">
    <citation type="journal article" date="2019" name="Int. J. Syst. Evol. Microbiol.">
        <title>The Global Catalogue of Microorganisms (GCM) 10K type strain sequencing project: providing services to taxonomists for standard genome sequencing and annotation.</title>
        <authorList>
            <consortium name="The Broad Institute Genomics Platform"/>
            <consortium name="The Broad Institute Genome Sequencing Center for Infectious Disease"/>
            <person name="Wu L."/>
            <person name="Ma J."/>
        </authorList>
    </citation>
    <scope>NUCLEOTIDE SEQUENCE [LARGE SCALE GENOMIC DNA]</scope>
    <source>
        <strain evidence="3">JCM 3146</strain>
    </source>
</reference>
<keyword evidence="3" id="KW-1185">Reference proteome</keyword>
<name>A0ABP3FT98_9ACTN</name>
<dbReference type="InterPro" id="IPR036761">
    <property type="entry name" value="TTHA0802/YceI-like_sf"/>
</dbReference>
<dbReference type="Pfam" id="PF04149">
    <property type="entry name" value="DUF397"/>
    <property type="match status" value="1"/>
</dbReference>
<protein>
    <recommendedName>
        <fullName evidence="1">DUF397 domain-containing protein</fullName>
    </recommendedName>
</protein>
<dbReference type="Gene3D" id="2.40.128.110">
    <property type="entry name" value="Lipid/polyisoprenoid-binding, YceI-like"/>
    <property type="match status" value="1"/>
</dbReference>
<evidence type="ECO:0000313" key="2">
    <source>
        <dbReference type="EMBL" id="GAA0323256.1"/>
    </source>
</evidence>
<dbReference type="Proteomes" id="UP001501822">
    <property type="component" value="Unassembled WGS sequence"/>
</dbReference>
<organism evidence="2 3">
    <name type="scientific">Actinoallomurus spadix</name>
    <dbReference type="NCBI Taxonomy" id="79912"/>
    <lineage>
        <taxon>Bacteria</taxon>
        <taxon>Bacillati</taxon>
        <taxon>Actinomycetota</taxon>
        <taxon>Actinomycetes</taxon>
        <taxon>Streptosporangiales</taxon>
        <taxon>Thermomonosporaceae</taxon>
        <taxon>Actinoallomurus</taxon>
    </lineage>
</organism>
<dbReference type="EMBL" id="BAAABM010000007">
    <property type="protein sequence ID" value="GAA0323256.1"/>
    <property type="molecule type" value="Genomic_DNA"/>
</dbReference>
<comment type="caution">
    <text evidence="2">The sequence shown here is derived from an EMBL/GenBank/DDBJ whole genome shotgun (WGS) entry which is preliminary data.</text>
</comment>
<feature type="domain" description="DUF397" evidence="1">
    <location>
        <begin position="6"/>
        <end position="24"/>
    </location>
</feature>
<proteinExistence type="predicted"/>
<sequence length="84" mass="9090">MSSEVEWRKSSRSSGQGGACVEVAEWRKSSRSSGQGFRAGFTASTRILRSEFGIRFNVPLQGDRVVLGDEIDIGLEIQAVLADG</sequence>
<evidence type="ECO:0000259" key="1">
    <source>
        <dbReference type="Pfam" id="PF04149"/>
    </source>
</evidence>